<dbReference type="Proteomes" id="UP001566132">
    <property type="component" value="Unassembled WGS sequence"/>
</dbReference>
<reference evidence="1 2" key="1">
    <citation type="submission" date="2024-05" db="EMBL/GenBank/DDBJ databases">
        <title>Genetic variation in Jamaican populations of the coffee berry borer (Hypothenemus hampei).</title>
        <authorList>
            <person name="Errbii M."/>
            <person name="Myrie A."/>
        </authorList>
    </citation>
    <scope>NUCLEOTIDE SEQUENCE [LARGE SCALE GENOMIC DNA]</scope>
    <source>
        <strain evidence="1">JA-Hopewell-2020-01-JO</strain>
        <tissue evidence="1">Whole body</tissue>
    </source>
</reference>
<evidence type="ECO:0000313" key="1">
    <source>
        <dbReference type="EMBL" id="KAL1488718.1"/>
    </source>
</evidence>
<dbReference type="AlphaFoldDB" id="A0ABD1E226"/>
<dbReference type="EMBL" id="JBDJPC010000013">
    <property type="protein sequence ID" value="KAL1488718.1"/>
    <property type="molecule type" value="Genomic_DNA"/>
</dbReference>
<protein>
    <submittedName>
        <fullName evidence="1">Uncharacterized protein</fullName>
    </submittedName>
</protein>
<comment type="caution">
    <text evidence="1">The sequence shown here is derived from an EMBL/GenBank/DDBJ whole genome shotgun (WGS) entry which is preliminary data.</text>
</comment>
<gene>
    <name evidence="1" type="ORF">ABEB36_014517</name>
</gene>
<evidence type="ECO:0000313" key="2">
    <source>
        <dbReference type="Proteomes" id="UP001566132"/>
    </source>
</evidence>
<organism evidence="1 2">
    <name type="scientific">Hypothenemus hampei</name>
    <name type="common">Coffee berry borer</name>
    <dbReference type="NCBI Taxonomy" id="57062"/>
    <lineage>
        <taxon>Eukaryota</taxon>
        <taxon>Metazoa</taxon>
        <taxon>Ecdysozoa</taxon>
        <taxon>Arthropoda</taxon>
        <taxon>Hexapoda</taxon>
        <taxon>Insecta</taxon>
        <taxon>Pterygota</taxon>
        <taxon>Neoptera</taxon>
        <taxon>Endopterygota</taxon>
        <taxon>Coleoptera</taxon>
        <taxon>Polyphaga</taxon>
        <taxon>Cucujiformia</taxon>
        <taxon>Curculionidae</taxon>
        <taxon>Scolytinae</taxon>
        <taxon>Hypothenemus</taxon>
    </lineage>
</organism>
<proteinExistence type="predicted"/>
<accession>A0ABD1E226</accession>
<keyword evidence="2" id="KW-1185">Reference proteome</keyword>
<name>A0ABD1E226_HYPHA</name>
<sequence>MENNSVRCEQYKFLFWDRLQKGIEILVPEFLKDIFRFNYLDNAAISEITEDNISEIEDSKLINYAKNNPEFSRNIVVSSAKIKKKLQTHVNLSDEDVDSNKLKLKHLISEFLLLNKDNLNIAQESLMANVDINFS</sequence>